<dbReference type="NCBIfam" id="TIGR04183">
    <property type="entry name" value="Por_Secre_tail"/>
    <property type="match status" value="1"/>
</dbReference>
<evidence type="ECO:0000259" key="1">
    <source>
        <dbReference type="Pfam" id="PF18962"/>
    </source>
</evidence>
<dbReference type="PANTHER" id="PTHR35580">
    <property type="entry name" value="CELL SURFACE GLYCOPROTEIN (S-LAYER PROTEIN)-LIKE PROTEIN"/>
    <property type="match status" value="1"/>
</dbReference>
<reference evidence="2 3" key="1">
    <citation type="submission" date="2020-08" db="EMBL/GenBank/DDBJ databases">
        <title>Genome sequence of Hymenobacter qilianensis JCM 19763T.</title>
        <authorList>
            <person name="Hyun D.-W."/>
            <person name="Bae J.-W."/>
        </authorList>
    </citation>
    <scope>NUCLEOTIDE SEQUENCE [LARGE SCALE GENOMIC DNA]</scope>
    <source>
        <strain evidence="2 3">JCM 19763</strain>
    </source>
</reference>
<name>A0A7H0GVE5_9BACT</name>
<dbReference type="InterPro" id="IPR026444">
    <property type="entry name" value="Secre_tail"/>
</dbReference>
<sequence length="539" mass="58401">MEAWVSRYDGPNHSSDEGRDIAVDLAGNVYVTGYTVSSSVFVPGGVFNDFLTIKYDGRTGQALWVARYNGPANDYDVARAIAVDLVGNVYVTGVSSDGNDEDLVTIRYDQYTGQEKWIARYNGAGNGEETATDIDVDLVGNVYVTGTTTNLSGNSDYLTLKYEPRRGRQVWAAVYNGPANALDLAWALAVDLAGNAYVTGASFSDTEGDFATIKYDGRTGQPRWVARYNGPANGYDAGWDIALDLAGNAYVTGFSPHTGQNMATLKYDGRTGQQLWLARYNGVANNVTARGVAVDLAGNAYVTGSSFNGTTDEIVTLKYDGRTGQERWLTRYLSPERTSSNDIAVDFYGNVYVTGYTVDSRSNNFDYLTLQYDQQSGQLGWQARYDGPASRSLEVAMAMTVDIYGNTYVTGFSPGPGTDLDVATVKYLREPSPCLTTTFSNLSSLAGQNDASPRLPVKAFPNPARDQTTLQFQRTSAASAQLLIYNARGSLVQTHNLGINTSEGVQTVQLSTADLPNGVYLCRLIQGKTTETIRIGVQK</sequence>
<accession>A0A7H0GVE5</accession>
<dbReference type="SUPFAM" id="SSF50998">
    <property type="entry name" value="Quinoprotein alcohol dehydrogenase-like"/>
    <property type="match status" value="1"/>
</dbReference>
<evidence type="ECO:0000313" key="3">
    <source>
        <dbReference type="Proteomes" id="UP000516093"/>
    </source>
</evidence>
<dbReference type="Proteomes" id="UP000516093">
    <property type="component" value="Chromosome"/>
</dbReference>
<dbReference type="InterPro" id="IPR011047">
    <property type="entry name" value="Quinoprotein_ADH-like_sf"/>
</dbReference>
<feature type="domain" description="Secretion system C-terminal sorting" evidence="1">
    <location>
        <begin position="460"/>
        <end position="532"/>
    </location>
</feature>
<organism evidence="2 3">
    <name type="scientific">Hymenobacter qilianensis</name>
    <dbReference type="NCBI Taxonomy" id="1385715"/>
    <lineage>
        <taxon>Bacteria</taxon>
        <taxon>Pseudomonadati</taxon>
        <taxon>Bacteroidota</taxon>
        <taxon>Cytophagia</taxon>
        <taxon>Cytophagales</taxon>
        <taxon>Hymenobacteraceae</taxon>
        <taxon>Hymenobacter</taxon>
    </lineage>
</organism>
<dbReference type="Pfam" id="PF06739">
    <property type="entry name" value="SBBP"/>
    <property type="match status" value="5"/>
</dbReference>
<dbReference type="InterPro" id="IPR052918">
    <property type="entry name" value="Motility_Chemotaxis_Reg"/>
</dbReference>
<evidence type="ECO:0000313" key="2">
    <source>
        <dbReference type="EMBL" id="QNP52261.1"/>
    </source>
</evidence>
<keyword evidence="3" id="KW-1185">Reference proteome</keyword>
<dbReference type="KEGG" id="hqi:H9L05_00035"/>
<dbReference type="AlphaFoldDB" id="A0A7H0GVE5"/>
<dbReference type="InterPro" id="IPR010620">
    <property type="entry name" value="SBBP_repeat"/>
</dbReference>
<dbReference type="RefSeq" id="WP_187732520.1">
    <property type="nucleotide sequence ID" value="NZ_CP060784.1"/>
</dbReference>
<proteinExistence type="predicted"/>
<dbReference type="PANTHER" id="PTHR35580:SF1">
    <property type="entry name" value="PHYTASE-LIKE DOMAIN-CONTAINING PROTEIN"/>
    <property type="match status" value="1"/>
</dbReference>
<dbReference type="Gene3D" id="2.120.10.30">
    <property type="entry name" value="TolB, C-terminal domain"/>
    <property type="match status" value="2"/>
</dbReference>
<gene>
    <name evidence="2" type="ORF">H9L05_00035</name>
</gene>
<dbReference type="Pfam" id="PF18962">
    <property type="entry name" value="Por_Secre_tail"/>
    <property type="match status" value="1"/>
</dbReference>
<dbReference type="InterPro" id="IPR011042">
    <property type="entry name" value="6-blade_b-propeller_TolB-like"/>
</dbReference>
<protein>
    <submittedName>
        <fullName evidence="2">SBBP repeat-containing protein</fullName>
    </submittedName>
</protein>
<dbReference type="EMBL" id="CP060784">
    <property type="protein sequence ID" value="QNP52261.1"/>
    <property type="molecule type" value="Genomic_DNA"/>
</dbReference>